<organism evidence="3 4">
    <name type="scientific">Methanospirillum purgamenti</name>
    <dbReference type="NCBI Taxonomy" id="2834276"/>
    <lineage>
        <taxon>Archaea</taxon>
        <taxon>Methanobacteriati</taxon>
        <taxon>Methanobacteriota</taxon>
        <taxon>Stenosarchaea group</taxon>
        <taxon>Methanomicrobia</taxon>
        <taxon>Methanomicrobiales</taxon>
        <taxon>Methanospirillaceae</taxon>
        <taxon>Methanospirillum</taxon>
    </lineage>
</organism>
<dbReference type="EMBL" id="CP075546">
    <property type="protein sequence ID" value="QVV88054.1"/>
    <property type="molecule type" value="Genomic_DNA"/>
</dbReference>
<keyword evidence="1" id="KW-0472">Membrane</keyword>
<name>A0A8E7AXG1_9EURY</name>
<evidence type="ECO:0000313" key="3">
    <source>
        <dbReference type="EMBL" id="QVV88054.1"/>
    </source>
</evidence>
<proteinExistence type="predicted"/>
<accession>A0A8E7AXG1</accession>
<dbReference type="AlphaFoldDB" id="A0A8E7AXG1"/>
<feature type="domain" description="Flavinylation-associated cytochrome" evidence="2">
    <location>
        <begin position="9"/>
        <end position="76"/>
    </location>
</feature>
<reference evidence="3 4" key="1">
    <citation type="submission" date="2021-05" db="EMBL/GenBank/DDBJ databases">
        <title>A novel Methanospirillum isolate from a pyrite-forming mixed culture.</title>
        <authorList>
            <person name="Bunk B."/>
            <person name="Sproer C."/>
            <person name="Spring S."/>
            <person name="Pester M."/>
        </authorList>
    </citation>
    <scope>NUCLEOTIDE SEQUENCE [LARGE SCALE GENOMIC DNA]</scope>
    <source>
        <strain evidence="3 4">J.3.6.1-F.2.7.3</strain>
    </source>
</reference>
<evidence type="ECO:0000313" key="4">
    <source>
        <dbReference type="Proteomes" id="UP000680656"/>
    </source>
</evidence>
<evidence type="ECO:0000256" key="1">
    <source>
        <dbReference type="SAM" id="Phobius"/>
    </source>
</evidence>
<dbReference type="InterPro" id="IPR025517">
    <property type="entry name" value="DUF4405"/>
</dbReference>
<dbReference type="Proteomes" id="UP000680656">
    <property type="component" value="Chromosome"/>
</dbReference>
<dbReference type="Pfam" id="PF14358">
    <property type="entry name" value="DUF4405"/>
    <property type="match status" value="1"/>
</dbReference>
<protein>
    <submittedName>
        <fullName evidence="3">DUF4405 domain-containing protein</fullName>
    </submittedName>
</protein>
<keyword evidence="1" id="KW-0812">Transmembrane</keyword>
<feature type="transmembrane region" description="Helical" evidence="1">
    <location>
        <begin position="12"/>
        <end position="32"/>
    </location>
</feature>
<evidence type="ECO:0000259" key="2">
    <source>
        <dbReference type="Pfam" id="PF14358"/>
    </source>
</evidence>
<gene>
    <name evidence="3" type="ORF">KHC33_12010</name>
</gene>
<keyword evidence="1" id="KW-1133">Transmembrane helix</keyword>
<dbReference type="KEGG" id="mrtj:KHC33_12010"/>
<keyword evidence="4" id="KW-1185">Reference proteome</keyword>
<dbReference type="RefSeq" id="WP_214418871.1">
    <property type="nucleotide sequence ID" value="NZ_CP075546.1"/>
</dbReference>
<sequence length="91" mass="10451">MKRFTLNVIVDIAALVVFIPSLISGVILYLFLPSGGGRGVSGRSFLDISRDQWLNMHDYSSLIFAGLIIIHIFLHWKYFRNIKKPLFPKEK</sequence>
<feature type="transmembrane region" description="Helical" evidence="1">
    <location>
        <begin position="59"/>
        <end position="79"/>
    </location>
</feature>
<dbReference type="GeneID" id="94047063"/>